<evidence type="ECO:0000313" key="2">
    <source>
        <dbReference type="Proteomes" id="UP000177091"/>
    </source>
</evidence>
<evidence type="ECO:0000313" key="1">
    <source>
        <dbReference type="EMBL" id="OGM03629.1"/>
    </source>
</evidence>
<gene>
    <name evidence="1" type="ORF">A2112_02650</name>
</gene>
<reference evidence="1 2" key="1">
    <citation type="journal article" date="2016" name="Nat. Commun.">
        <title>Thousands of microbial genomes shed light on interconnected biogeochemical processes in an aquifer system.</title>
        <authorList>
            <person name="Anantharaman K."/>
            <person name="Brown C.T."/>
            <person name="Hug L.A."/>
            <person name="Sharon I."/>
            <person name="Castelle C.J."/>
            <person name="Probst A.J."/>
            <person name="Thomas B.C."/>
            <person name="Singh A."/>
            <person name="Wilkins M.J."/>
            <person name="Karaoz U."/>
            <person name="Brodie E.L."/>
            <person name="Williams K.H."/>
            <person name="Hubbard S.S."/>
            <person name="Banfield J.F."/>
        </authorList>
    </citation>
    <scope>NUCLEOTIDE SEQUENCE [LARGE SCALE GENOMIC DNA]</scope>
</reference>
<comment type="caution">
    <text evidence="1">The sequence shown here is derived from an EMBL/GenBank/DDBJ whole genome shotgun (WGS) entry which is preliminary data.</text>
</comment>
<proteinExistence type="predicted"/>
<organism evidence="1 2">
    <name type="scientific">Candidatus Woesebacteria bacterium GWA1_42_12</name>
    <dbReference type="NCBI Taxonomy" id="1802472"/>
    <lineage>
        <taxon>Bacteria</taxon>
        <taxon>Candidatus Woeseibacteriota</taxon>
    </lineage>
</organism>
<sequence>MLKFPRSESEFNKYLVREYFMCGTVDEVLRKHSYGLPISYANYQRILNKWGIVKTAGPNSKISEILDFLTKLVEKNVPFEYLYKNMPPSFKTSAATIYRILSYIKEGVTRRIATGLIITQSQSKKKILVGEDVSKPRIELGKPFGSVSIPMGFSRKIDTREEAILRVLQQEVFTEFAIERKLPDIIPIRPKPFMFLDIADVRVEIFHIRLLKKFSKLGNFSSYKLTGFKYLDIEDTKKMEKERRKFRVGVFEAISGFRKYQGLLDRNLAFNPLQYKSSLNYFLANEQANPFE</sequence>
<accession>A0A1F7WMK8</accession>
<protein>
    <submittedName>
        <fullName evidence="1">Uncharacterized protein</fullName>
    </submittedName>
</protein>
<dbReference type="EMBL" id="MGFK01000033">
    <property type="protein sequence ID" value="OGM03629.1"/>
    <property type="molecule type" value="Genomic_DNA"/>
</dbReference>
<name>A0A1F7WMK8_9BACT</name>
<dbReference type="AlphaFoldDB" id="A0A1F7WMK8"/>
<dbReference type="Proteomes" id="UP000177091">
    <property type="component" value="Unassembled WGS sequence"/>
</dbReference>